<dbReference type="GeneID" id="54360131"/>
<feature type="domain" description="Heterokaryon incompatibility" evidence="1">
    <location>
        <begin position="234"/>
        <end position="378"/>
    </location>
</feature>
<evidence type="ECO:0000313" key="2">
    <source>
        <dbReference type="Proteomes" id="UP000504637"/>
    </source>
</evidence>
<dbReference type="InterPro" id="IPR010730">
    <property type="entry name" value="HET"/>
</dbReference>
<keyword evidence="2" id="KW-1185">Reference proteome</keyword>
<sequence length="659" mass="76201">MLCQACQDSIRKLWAARPNEPRIVDEPPELRILRIFELEPSPLWPMGFSCRETPHHTKVNDLHSASRNGCPVCSNFWDNRASKSENSLPTTRHSKSCRFTYMELNYTGPRIRLTFGCFEGHVHSGKEPCYTLNEAGQEVPVSRKRPVTATWFILPNNVYHATRVLQGANTGAGGALELAKSWLQDCKSHHTRCGHPRKPTFFPTRLLDLQACEVSFESHVKLVLTSSEHIVGPYNTLSHCWGREPFLCLLDSNLDELRRRGIEIRLLTKTFQEAIEVTRRLGVRYLWIDSLCIVQRSETDWLSESKVMDEVYANGYCNISALDSSEGCQGLFRDRNPASSVLDIVHMAEGDIIVVPENYGRRQIDESPASRRAWICQERRLSPRTLHFSTHELMWECCSGFRSEMFPKLTLHRSSPNNMLLSEVFSTAKDLALHKSRNWGTWRPKCRLYEYLWSYVSRYTRFQIFQPKEDPVYLQWWALQEADSRADITYLGDKALGIAGLAKRFEPLMGDVYRAGIWQRRIRSELLWEAKPNAASQGSVVQHQRTHPSPSFSWLSVSFPVVRHTFGSDTRKIFRVQRFDMEFVTDDQTGFVKNAVLTLRARMIRIHLKQVRDTFRSVQNDWAQRFRLSAPVDPDRIQVLSPPDGYRNYAKRSSFRFGC</sequence>
<proteinExistence type="predicted"/>
<dbReference type="OrthoDB" id="3486565at2759"/>
<accession>A0A6J3LW40</accession>
<evidence type="ECO:0000313" key="3">
    <source>
        <dbReference type="RefSeq" id="XP_033455883.1"/>
    </source>
</evidence>
<protein>
    <submittedName>
        <fullName evidence="3">HET-domain-containing protein</fullName>
    </submittedName>
</protein>
<dbReference type="PANTHER" id="PTHR33112:SF10">
    <property type="entry name" value="TOL"/>
    <property type="match status" value="1"/>
</dbReference>
<dbReference type="PANTHER" id="PTHR33112">
    <property type="entry name" value="DOMAIN PROTEIN, PUTATIVE-RELATED"/>
    <property type="match status" value="1"/>
</dbReference>
<organism evidence="3">
    <name type="scientific">Dissoconium aciculare CBS 342.82</name>
    <dbReference type="NCBI Taxonomy" id="1314786"/>
    <lineage>
        <taxon>Eukaryota</taxon>
        <taxon>Fungi</taxon>
        <taxon>Dikarya</taxon>
        <taxon>Ascomycota</taxon>
        <taxon>Pezizomycotina</taxon>
        <taxon>Dothideomycetes</taxon>
        <taxon>Dothideomycetidae</taxon>
        <taxon>Mycosphaerellales</taxon>
        <taxon>Dissoconiaceae</taxon>
        <taxon>Dissoconium</taxon>
    </lineage>
</organism>
<dbReference type="Proteomes" id="UP000504637">
    <property type="component" value="Unplaced"/>
</dbReference>
<dbReference type="AlphaFoldDB" id="A0A6J3LW40"/>
<dbReference type="Pfam" id="PF06985">
    <property type="entry name" value="HET"/>
    <property type="match status" value="1"/>
</dbReference>
<evidence type="ECO:0000259" key="1">
    <source>
        <dbReference type="Pfam" id="PF06985"/>
    </source>
</evidence>
<reference evidence="3" key="3">
    <citation type="submission" date="2025-08" db="UniProtKB">
        <authorList>
            <consortium name="RefSeq"/>
        </authorList>
    </citation>
    <scope>IDENTIFICATION</scope>
    <source>
        <strain evidence="3">CBS 342.82</strain>
    </source>
</reference>
<gene>
    <name evidence="3" type="ORF">K489DRAFT_345484</name>
</gene>
<dbReference type="RefSeq" id="XP_033455883.1">
    <property type="nucleotide sequence ID" value="XM_033602331.1"/>
</dbReference>
<reference evidence="3" key="2">
    <citation type="submission" date="2020-04" db="EMBL/GenBank/DDBJ databases">
        <authorList>
            <consortium name="NCBI Genome Project"/>
        </authorList>
    </citation>
    <scope>NUCLEOTIDE SEQUENCE</scope>
    <source>
        <strain evidence="3">CBS 342.82</strain>
    </source>
</reference>
<reference evidence="3" key="1">
    <citation type="submission" date="2020-01" db="EMBL/GenBank/DDBJ databases">
        <authorList>
            <consortium name="DOE Joint Genome Institute"/>
            <person name="Haridas S."/>
            <person name="Albert R."/>
            <person name="Binder M."/>
            <person name="Bloem J."/>
            <person name="Labutti K."/>
            <person name="Salamov A."/>
            <person name="Andreopoulos B."/>
            <person name="Baker S.E."/>
            <person name="Barry K."/>
            <person name="Bills G."/>
            <person name="Bluhm B.H."/>
            <person name="Cannon C."/>
            <person name="Castanera R."/>
            <person name="Culley D.E."/>
            <person name="Daum C."/>
            <person name="Ezra D."/>
            <person name="Gonzalez J.B."/>
            <person name="Henrissat B."/>
            <person name="Kuo A."/>
            <person name="Liang C."/>
            <person name="Lipzen A."/>
            <person name="Lutzoni F."/>
            <person name="Magnuson J."/>
            <person name="Mondo S."/>
            <person name="Nolan M."/>
            <person name="Ohm R."/>
            <person name="Pangilinan J."/>
            <person name="Park H.-J."/>
            <person name="Ramirez L."/>
            <person name="Alfaro M."/>
            <person name="Sun H."/>
            <person name="Tritt A."/>
            <person name="Yoshinaga Y."/>
            <person name="Zwiers L.-H."/>
            <person name="Turgeon B.G."/>
            <person name="Goodwin S.B."/>
            <person name="Spatafora J.W."/>
            <person name="Crous P.W."/>
            <person name="Grigoriev I.V."/>
        </authorList>
    </citation>
    <scope>NUCLEOTIDE SEQUENCE</scope>
    <source>
        <strain evidence="3">CBS 342.82</strain>
    </source>
</reference>
<name>A0A6J3LW40_9PEZI</name>